<comment type="subcellular location">
    <subcellularLocation>
        <location evidence="1">Membrane</location>
        <topology evidence="1">Multi-pass membrane protein</topology>
    </subcellularLocation>
</comment>
<reference evidence="10" key="1">
    <citation type="journal article" date="2017" name="Genome Biol.">
        <title>Comparative genomics reveals high biological diversity and specific adaptations in the industrially and medically important fungal genus Aspergillus.</title>
        <authorList>
            <person name="de Vries R.P."/>
            <person name="Riley R."/>
            <person name="Wiebenga A."/>
            <person name="Aguilar-Osorio G."/>
            <person name="Amillis S."/>
            <person name="Uchima C.A."/>
            <person name="Anderluh G."/>
            <person name="Asadollahi M."/>
            <person name="Askin M."/>
            <person name="Barry K."/>
            <person name="Battaglia E."/>
            <person name="Bayram O."/>
            <person name="Benocci T."/>
            <person name="Braus-Stromeyer S.A."/>
            <person name="Caldana C."/>
            <person name="Canovas D."/>
            <person name="Cerqueira G.C."/>
            <person name="Chen F."/>
            <person name="Chen W."/>
            <person name="Choi C."/>
            <person name="Clum A."/>
            <person name="Dos Santos R.A."/>
            <person name="Damasio A.R."/>
            <person name="Diallinas G."/>
            <person name="Emri T."/>
            <person name="Fekete E."/>
            <person name="Flipphi M."/>
            <person name="Freyberg S."/>
            <person name="Gallo A."/>
            <person name="Gournas C."/>
            <person name="Habgood R."/>
            <person name="Hainaut M."/>
            <person name="Harispe M.L."/>
            <person name="Henrissat B."/>
            <person name="Hilden K.S."/>
            <person name="Hope R."/>
            <person name="Hossain A."/>
            <person name="Karabika E."/>
            <person name="Karaffa L."/>
            <person name="Karanyi Z."/>
            <person name="Krasevec N."/>
            <person name="Kuo A."/>
            <person name="Kusch H."/>
            <person name="LaButti K."/>
            <person name="Lagendijk E.L."/>
            <person name="Lapidus A."/>
            <person name="Levasseur A."/>
            <person name="Lindquist E."/>
            <person name="Lipzen A."/>
            <person name="Logrieco A.F."/>
            <person name="MacCabe A."/>
            <person name="Maekelae M.R."/>
            <person name="Malavazi I."/>
            <person name="Melin P."/>
            <person name="Meyer V."/>
            <person name="Mielnichuk N."/>
            <person name="Miskei M."/>
            <person name="Molnar A.P."/>
            <person name="Mule G."/>
            <person name="Ngan C.Y."/>
            <person name="Orejas M."/>
            <person name="Orosz E."/>
            <person name="Ouedraogo J.P."/>
            <person name="Overkamp K.M."/>
            <person name="Park H.-S."/>
            <person name="Perrone G."/>
            <person name="Piumi F."/>
            <person name="Punt P.J."/>
            <person name="Ram A.F."/>
            <person name="Ramon A."/>
            <person name="Rauscher S."/>
            <person name="Record E."/>
            <person name="Riano-Pachon D.M."/>
            <person name="Robert V."/>
            <person name="Roehrig J."/>
            <person name="Ruller R."/>
            <person name="Salamov A."/>
            <person name="Salih N.S."/>
            <person name="Samson R.A."/>
            <person name="Sandor E."/>
            <person name="Sanguinetti M."/>
            <person name="Schuetze T."/>
            <person name="Sepcic K."/>
            <person name="Shelest E."/>
            <person name="Sherlock G."/>
            <person name="Sophianopoulou V."/>
            <person name="Squina F.M."/>
            <person name="Sun H."/>
            <person name="Susca A."/>
            <person name="Todd R.B."/>
            <person name="Tsang A."/>
            <person name="Unkles S.E."/>
            <person name="van de Wiele N."/>
            <person name="van Rossen-Uffink D."/>
            <person name="Oliveira J.V."/>
            <person name="Vesth T.C."/>
            <person name="Visser J."/>
            <person name="Yu J.-H."/>
            <person name="Zhou M."/>
            <person name="Andersen M.R."/>
            <person name="Archer D.B."/>
            <person name="Baker S.E."/>
            <person name="Benoit I."/>
            <person name="Brakhage A.A."/>
            <person name="Braus G.H."/>
            <person name="Fischer R."/>
            <person name="Frisvad J.C."/>
            <person name="Goldman G.H."/>
            <person name="Houbraken J."/>
            <person name="Oakley B."/>
            <person name="Pocsi I."/>
            <person name="Scazzocchio C."/>
            <person name="Seiboth B."/>
            <person name="vanKuyk P.A."/>
            <person name="Wortman J."/>
            <person name="Dyer P.S."/>
            <person name="Grigoriev I.V."/>
        </authorList>
    </citation>
    <scope>NUCLEOTIDE SEQUENCE [LARGE SCALE GENOMIC DNA]</scope>
    <source>
        <strain evidence="10">DTO 134E9</strain>
    </source>
</reference>
<proteinExistence type="inferred from homology"/>
<gene>
    <name evidence="9" type="ORF">ASPWEDRAFT_42662</name>
</gene>
<evidence type="ECO:0000256" key="3">
    <source>
        <dbReference type="ARBA" id="ARBA00022989"/>
    </source>
</evidence>
<comment type="similarity">
    <text evidence="5">Belongs to the SAT4 family.</text>
</comment>
<dbReference type="GeneID" id="63751685"/>
<dbReference type="EMBL" id="KV878214">
    <property type="protein sequence ID" value="OJJ32644.1"/>
    <property type="molecule type" value="Genomic_DNA"/>
</dbReference>
<keyword evidence="4 7" id="KW-0472">Membrane</keyword>
<feature type="transmembrane region" description="Helical" evidence="7">
    <location>
        <begin position="199"/>
        <end position="225"/>
    </location>
</feature>
<dbReference type="PANTHER" id="PTHR33048">
    <property type="entry name" value="PTH11-LIKE INTEGRAL MEMBRANE PROTEIN (AFU_ORTHOLOGUE AFUA_5G11245)"/>
    <property type="match status" value="1"/>
</dbReference>
<dbReference type="InterPro" id="IPR049326">
    <property type="entry name" value="Rhodopsin_dom_fungi"/>
</dbReference>
<dbReference type="VEuPathDB" id="FungiDB:ASPWEDRAFT_42662"/>
<evidence type="ECO:0000256" key="4">
    <source>
        <dbReference type="ARBA" id="ARBA00023136"/>
    </source>
</evidence>
<feature type="transmembrane region" description="Helical" evidence="7">
    <location>
        <begin position="116"/>
        <end position="143"/>
    </location>
</feature>
<feature type="transmembrane region" description="Helical" evidence="7">
    <location>
        <begin position="73"/>
        <end position="94"/>
    </location>
</feature>
<feature type="transmembrane region" description="Helical" evidence="7">
    <location>
        <begin position="237"/>
        <end position="257"/>
    </location>
</feature>
<dbReference type="STRING" id="1073089.A0A1L9RCK5"/>
<dbReference type="InterPro" id="IPR052337">
    <property type="entry name" value="SAT4-like"/>
</dbReference>
<sequence length="410" mass="45787">MDPSELANMTPEQLANTPVRPPPPGITPNLANPSSDGDVLVIIGSVMIGIMLVIASLRFYVKFFMRRKPSPDDWTTLVAVLGTIAYFVICMFAVKKAKFGTHMWDLSIAHMMSKKFIITAFFSNWVTAIVWAFAKTSFFLMYLQLFKPFNWLRYAVYFGLFINWGFYISVIAATLYFTAPAPGQSWQDSFSSNRYRRSLNTTIPIAAGSLVLDIYIFILPVACIWPLNMTMNKKFGVLAVFATGLAACVASSLSIYFKDHLDHHQDDYTYYTLPVLLMALVEMCVGISASCMPPLTHLFKHGNLQWSKVSSVILRPFQSLHSGSWKGSNNSRGSGGSGWSEGALKKNNYTNMKVANKNEHELSHVKSIRTFIRGGRTPDGDDDDGIHLKYGISQDVEFSREVTPTARSAV</sequence>
<dbReference type="Pfam" id="PF20684">
    <property type="entry name" value="Fung_rhodopsin"/>
    <property type="match status" value="1"/>
</dbReference>
<dbReference type="PANTHER" id="PTHR33048:SF158">
    <property type="entry name" value="MEMBRANE PROTEIN PTH11-LIKE, PUTATIVE-RELATED"/>
    <property type="match status" value="1"/>
</dbReference>
<feature type="transmembrane region" description="Helical" evidence="7">
    <location>
        <begin position="39"/>
        <end position="61"/>
    </location>
</feature>
<evidence type="ECO:0000256" key="7">
    <source>
        <dbReference type="SAM" id="Phobius"/>
    </source>
</evidence>
<accession>A0A1L9RCK5</accession>
<evidence type="ECO:0000256" key="6">
    <source>
        <dbReference type="SAM" id="MobiDB-lite"/>
    </source>
</evidence>
<dbReference type="AlphaFoldDB" id="A0A1L9RCK5"/>
<dbReference type="OrthoDB" id="444631at2759"/>
<evidence type="ECO:0000313" key="9">
    <source>
        <dbReference type="EMBL" id="OJJ32644.1"/>
    </source>
</evidence>
<organism evidence="9 10">
    <name type="scientific">Aspergillus wentii DTO 134E9</name>
    <dbReference type="NCBI Taxonomy" id="1073089"/>
    <lineage>
        <taxon>Eukaryota</taxon>
        <taxon>Fungi</taxon>
        <taxon>Dikarya</taxon>
        <taxon>Ascomycota</taxon>
        <taxon>Pezizomycotina</taxon>
        <taxon>Eurotiomycetes</taxon>
        <taxon>Eurotiomycetidae</taxon>
        <taxon>Eurotiales</taxon>
        <taxon>Aspergillaceae</taxon>
        <taxon>Aspergillus</taxon>
        <taxon>Aspergillus subgen. Cremei</taxon>
    </lineage>
</organism>
<evidence type="ECO:0000256" key="1">
    <source>
        <dbReference type="ARBA" id="ARBA00004141"/>
    </source>
</evidence>
<keyword evidence="2 7" id="KW-0812">Transmembrane</keyword>
<dbReference type="Proteomes" id="UP000184383">
    <property type="component" value="Unassembled WGS sequence"/>
</dbReference>
<evidence type="ECO:0000256" key="2">
    <source>
        <dbReference type="ARBA" id="ARBA00022692"/>
    </source>
</evidence>
<dbReference type="GO" id="GO:0016020">
    <property type="term" value="C:membrane"/>
    <property type="evidence" value="ECO:0007669"/>
    <property type="project" value="UniProtKB-SubCell"/>
</dbReference>
<evidence type="ECO:0000259" key="8">
    <source>
        <dbReference type="Pfam" id="PF20684"/>
    </source>
</evidence>
<name>A0A1L9RCK5_ASPWE</name>
<feature type="region of interest" description="Disordered" evidence="6">
    <location>
        <begin position="1"/>
        <end position="31"/>
    </location>
</feature>
<keyword evidence="10" id="KW-1185">Reference proteome</keyword>
<feature type="transmembrane region" description="Helical" evidence="7">
    <location>
        <begin position="155"/>
        <end position="179"/>
    </location>
</feature>
<protein>
    <recommendedName>
        <fullName evidence="8">Rhodopsin domain-containing protein</fullName>
    </recommendedName>
</protein>
<evidence type="ECO:0000313" key="10">
    <source>
        <dbReference type="Proteomes" id="UP000184383"/>
    </source>
</evidence>
<feature type="transmembrane region" description="Helical" evidence="7">
    <location>
        <begin position="269"/>
        <end position="291"/>
    </location>
</feature>
<dbReference type="RefSeq" id="XP_040686321.1">
    <property type="nucleotide sequence ID" value="XM_040835837.1"/>
</dbReference>
<evidence type="ECO:0000256" key="5">
    <source>
        <dbReference type="ARBA" id="ARBA00038359"/>
    </source>
</evidence>
<feature type="domain" description="Rhodopsin" evidence="8">
    <location>
        <begin position="57"/>
        <end position="300"/>
    </location>
</feature>
<keyword evidence="3 7" id="KW-1133">Transmembrane helix</keyword>